<dbReference type="RefSeq" id="WP_267093617.1">
    <property type="nucleotide sequence ID" value="NZ_CP099534.1"/>
</dbReference>
<evidence type="ECO:0000259" key="1">
    <source>
        <dbReference type="Pfam" id="PF12708"/>
    </source>
</evidence>
<feature type="domain" description="Rhamnogalacturonase A/B/Epimerase-like pectate lyase" evidence="1">
    <location>
        <begin position="30"/>
        <end position="251"/>
    </location>
</feature>
<dbReference type="SMART" id="SM00710">
    <property type="entry name" value="PbH1"/>
    <property type="match status" value="5"/>
</dbReference>
<proteinExistence type="predicted"/>
<dbReference type="InterPro" id="IPR006626">
    <property type="entry name" value="PbH1"/>
</dbReference>
<dbReference type="Pfam" id="PF12708">
    <property type="entry name" value="Pect-lyase_RHGA_epim"/>
    <property type="match status" value="1"/>
</dbReference>
<evidence type="ECO:0000313" key="3">
    <source>
        <dbReference type="Proteomes" id="UP001164392"/>
    </source>
</evidence>
<dbReference type="InterPro" id="IPR012334">
    <property type="entry name" value="Pectin_lyas_fold"/>
</dbReference>
<gene>
    <name evidence="2" type="ORF">NG824_05140</name>
</gene>
<dbReference type="InterPro" id="IPR011050">
    <property type="entry name" value="Pectin_lyase_fold/virulence"/>
</dbReference>
<sequence length="467" mass="50221">MADIDASNITFNQAGAGSVTRSVMNKLTEFVSVRDFGAVGDSTTDDTAAFQRALDASNKVYLPDGVYKVSATLVARPGLHLIGSTPENCRILRTNTYGDTLQVGSTSASAGNVTVSGVFFWHYYSFNNGNTYVPGTSTSVTNRNTTGSHLQILSGQNVRITDCWFEGNRNNIYMRDSYNIWIDHCNFNGIWDANREGLQDTECGIYMDTTSNSTRNDNINISHCRIGGYGPSAPTDVTTNGVTVSKVLNAGIRFGIRIRSAERFTISDNYIGGQAENSIMIESKSIVAHGEIHDNMLDGAFNYSILIRALNASSVPNFINIHHNTGVGYGFDLGFVKVQQFEGVAGGWQISINSNILQYYRGCPIYIDNAVGVSIFGNHVSAYNSDGSTNRDLTTQSGCFVGSASSMVHSHGNLWGGGINNPSSANYCRWGIAFQDSSLGTASNERSLGLGLEGGTLVGGTNQSYPA</sequence>
<reference evidence="2" key="1">
    <citation type="submission" date="2022-06" db="EMBL/GenBank/DDBJ databases">
        <title>Dynamics of rice microbiomes reveals core vertical transmitted seed endophytes.</title>
        <authorList>
            <person name="Liao K."/>
            <person name="Zhang X."/>
        </authorList>
    </citation>
    <scope>NUCLEOTIDE SEQUENCE</scope>
    <source>
        <strain evidence="2">JR3-14</strain>
    </source>
</reference>
<dbReference type="EMBL" id="CP099534">
    <property type="protein sequence ID" value="UYK89817.1"/>
    <property type="molecule type" value="Genomic_DNA"/>
</dbReference>
<evidence type="ECO:0000313" key="2">
    <source>
        <dbReference type="EMBL" id="UYK89817.1"/>
    </source>
</evidence>
<dbReference type="Proteomes" id="UP001164392">
    <property type="component" value="Chromosome"/>
</dbReference>
<dbReference type="Gene3D" id="2.160.20.10">
    <property type="entry name" value="Single-stranded right-handed beta-helix, Pectin lyase-like"/>
    <property type="match status" value="1"/>
</dbReference>
<name>A0AA46Y9Z4_9XANT</name>
<dbReference type="GO" id="GO:0016787">
    <property type="term" value="F:hydrolase activity"/>
    <property type="evidence" value="ECO:0007669"/>
    <property type="project" value="UniProtKB-KW"/>
</dbReference>
<accession>A0AA46Y9Z4</accession>
<organism evidence="2 3">
    <name type="scientific">Xanthomonas sacchari</name>
    <dbReference type="NCBI Taxonomy" id="56458"/>
    <lineage>
        <taxon>Bacteria</taxon>
        <taxon>Pseudomonadati</taxon>
        <taxon>Pseudomonadota</taxon>
        <taxon>Gammaproteobacteria</taxon>
        <taxon>Lysobacterales</taxon>
        <taxon>Lysobacteraceae</taxon>
        <taxon>Xanthomonas</taxon>
    </lineage>
</organism>
<protein>
    <submittedName>
        <fullName evidence="2">Glycoside hydrolase family 55 protein</fullName>
    </submittedName>
</protein>
<keyword evidence="2" id="KW-0378">Hydrolase</keyword>
<dbReference type="SUPFAM" id="SSF51126">
    <property type="entry name" value="Pectin lyase-like"/>
    <property type="match status" value="1"/>
</dbReference>
<dbReference type="AlphaFoldDB" id="A0AA46Y9Z4"/>
<dbReference type="InterPro" id="IPR024535">
    <property type="entry name" value="RHGA/B-epi-like_pectate_lyase"/>
</dbReference>